<comment type="subcellular location">
    <subcellularLocation>
        <location evidence="1 6">Bacterial flagellum basal body</location>
    </subcellularLocation>
</comment>
<dbReference type="GO" id="GO:0071978">
    <property type="term" value="P:bacterial-type flagellum-dependent swarming motility"/>
    <property type="evidence" value="ECO:0007669"/>
    <property type="project" value="TreeGrafter"/>
</dbReference>
<keyword evidence="8" id="KW-0969">Cilium</keyword>
<comment type="subunit">
    <text evidence="6">The basal body constitutes a major portion of the flagellar organelle and consists of a number of rings mounted on a central rod.</text>
</comment>
<evidence type="ECO:0000256" key="5">
    <source>
        <dbReference type="ARBA" id="ARBA00024934"/>
    </source>
</evidence>
<evidence type="ECO:0000256" key="4">
    <source>
        <dbReference type="ARBA" id="ARBA00023143"/>
    </source>
</evidence>
<evidence type="ECO:0000313" key="9">
    <source>
        <dbReference type="Proteomes" id="UP000028782"/>
    </source>
</evidence>
<sequence length="127" mass="14217">MDSLRFEDAALYLRVKRMEVLASNIANADTPGYQAKDIDFKAALEETQRQMLTVQSTNKSHLGNIAPTSIDPQIAFRPVSQNAMDRNTVDLDQERASFTANAIRTQFAMSQAVDEYVEMGQMLSKLV</sequence>
<name>A0A076PQL2_COMTE</name>
<evidence type="ECO:0000256" key="1">
    <source>
        <dbReference type="ARBA" id="ARBA00004117"/>
    </source>
</evidence>
<evidence type="ECO:0000313" key="8">
    <source>
        <dbReference type="EMBL" id="AIJ47011.1"/>
    </source>
</evidence>
<comment type="similarity">
    <text evidence="2 6">Belongs to the flagella basal body rod proteins family.</text>
</comment>
<evidence type="ECO:0000256" key="6">
    <source>
        <dbReference type="PIRNR" id="PIRNR002889"/>
    </source>
</evidence>
<comment type="function">
    <text evidence="5 6">Structural component of flagellum, the bacterial motility apparatus. Part of the rod structure of flagellar basal body.</text>
</comment>
<dbReference type="PANTHER" id="PTHR30435">
    <property type="entry name" value="FLAGELLAR PROTEIN"/>
    <property type="match status" value="1"/>
</dbReference>
<organism evidence="8 9">
    <name type="scientific">Comamonas testosteroni TK102</name>
    <dbReference type="NCBI Taxonomy" id="1392005"/>
    <lineage>
        <taxon>Bacteria</taxon>
        <taxon>Pseudomonadati</taxon>
        <taxon>Pseudomonadota</taxon>
        <taxon>Betaproteobacteria</taxon>
        <taxon>Burkholderiales</taxon>
        <taxon>Comamonadaceae</taxon>
        <taxon>Comamonas</taxon>
    </lineage>
</organism>
<dbReference type="InterPro" id="IPR019776">
    <property type="entry name" value="Flagellar_basal_body_rod_CS"/>
</dbReference>
<evidence type="ECO:0000256" key="2">
    <source>
        <dbReference type="ARBA" id="ARBA00009677"/>
    </source>
</evidence>
<dbReference type="AlphaFoldDB" id="A0A076PQL2"/>
<dbReference type="RefSeq" id="WP_019042325.1">
    <property type="nucleotide sequence ID" value="NZ_CP006704.1"/>
</dbReference>
<gene>
    <name evidence="8" type="ORF">O987_14475</name>
</gene>
<reference evidence="8 9" key="1">
    <citation type="journal article" date="2014" name="Genome Announc.">
        <title>Complete Genome Sequence of Polychlorinated Biphenyl Degrader Comamonas testosteroni TK102 (NBRC 109938).</title>
        <authorList>
            <person name="Fukuda K."/>
            <person name="Hosoyama A."/>
            <person name="Tsuchikane K."/>
            <person name="Ohji S."/>
            <person name="Yamazoe A."/>
            <person name="Fujita N."/>
            <person name="Shintani M."/>
            <person name="Kimbara K."/>
        </authorList>
    </citation>
    <scope>NUCLEOTIDE SEQUENCE [LARGE SCALE GENOMIC DNA]</scope>
    <source>
        <strain evidence="8">TK102</strain>
    </source>
</reference>
<dbReference type="PROSITE" id="PS00588">
    <property type="entry name" value="FLAGELLA_BB_ROD"/>
    <property type="match status" value="1"/>
</dbReference>
<dbReference type="PIRSF" id="PIRSF002889">
    <property type="entry name" value="Rod_FlgB"/>
    <property type="match status" value="1"/>
</dbReference>
<keyword evidence="8" id="KW-0966">Cell projection</keyword>
<evidence type="ECO:0000259" key="7">
    <source>
        <dbReference type="Pfam" id="PF00460"/>
    </source>
</evidence>
<protein>
    <recommendedName>
        <fullName evidence="3 6">Flagellar basal body rod protein FlgB</fullName>
    </recommendedName>
</protein>
<evidence type="ECO:0000256" key="3">
    <source>
        <dbReference type="ARBA" id="ARBA00014376"/>
    </source>
</evidence>
<dbReference type="GO" id="GO:0030694">
    <property type="term" value="C:bacterial-type flagellum basal body, rod"/>
    <property type="evidence" value="ECO:0007669"/>
    <property type="project" value="InterPro"/>
</dbReference>
<feature type="domain" description="Flagellar basal body rod protein N-terminal" evidence="7">
    <location>
        <begin position="12"/>
        <end position="34"/>
    </location>
</feature>
<dbReference type="NCBIfam" id="TIGR01396">
    <property type="entry name" value="FlgB"/>
    <property type="match status" value="1"/>
</dbReference>
<proteinExistence type="inferred from homology"/>
<keyword evidence="4 6" id="KW-0975">Bacterial flagellum</keyword>
<dbReference type="Pfam" id="PF00460">
    <property type="entry name" value="Flg_bb_rod"/>
    <property type="match status" value="1"/>
</dbReference>
<dbReference type="InterPro" id="IPR001444">
    <property type="entry name" value="Flag_bb_rod_N"/>
</dbReference>
<dbReference type="Proteomes" id="UP000028782">
    <property type="component" value="Chromosome"/>
</dbReference>
<dbReference type="HOGENOM" id="CLU_125463_1_0_4"/>
<dbReference type="EMBL" id="CP006704">
    <property type="protein sequence ID" value="AIJ47011.1"/>
    <property type="molecule type" value="Genomic_DNA"/>
</dbReference>
<dbReference type="InterPro" id="IPR006300">
    <property type="entry name" value="FlgB"/>
</dbReference>
<keyword evidence="8" id="KW-0282">Flagellum</keyword>
<dbReference type="PANTHER" id="PTHR30435:SF12">
    <property type="entry name" value="FLAGELLAR BASAL BODY ROD PROTEIN FLGB"/>
    <property type="match status" value="1"/>
</dbReference>
<accession>A0A076PQL2</accession>
<dbReference type="KEGG" id="ctes:O987_14475"/>